<feature type="chain" id="PRO_5032755177" description="Esterase" evidence="1">
    <location>
        <begin position="31"/>
        <end position="372"/>
    </location>
</feature>
<reference evidence="2 3" key="1">
    <citation type="submission" date="2019-05" db="EMBL/GenBank/DDBJ databases">
        <authorList>
            <person name="Farhan Ul Haque M."/>
        </authorList>
    </citation>
    <scope>NUCLEOTIDE SEQUENCE [LARGE SCALE GENOMIC DNA]</scope>
    <source>
        <strain evidence="2">2</strain>
    </source>
</reference>
<keyword evidence="1" id="KW-0732">Signal</keyword>
<dbReference type="AlphaFoldDB" id="A0A8B6M8W7"/>
<dbReference type="PANTHER" id="PTHR43194:SF2">
    <property type="entry name" value="PEROXISOMAL MEMBRANE PROTEIN LPX1"/>
    <property type="match status" value="1"/>
</dbReference>
<evidence type="ECO:0000313" key="3">
    <source>
        <dbReference type="Proteomes" id="UP000485880"/>
    </source>
</evidence>
<dbReference type="Proteomes" id="UP000485880">
    <property type="component" value="Unassembled WGS sequence"/>
</dbReference>
<dbReference type="CDD" id="cd12807">
    <property type="entry name" value="Esterase_713"/>
    <property type="match status" value="1"/>
</dbReference>
<protein>
    <recommendedName>
        <fullName evidence="4">Esterase</fullName>
    </recommendedName>
</protein>
<name>A0A8B6M8W7_METTU</name>
<dbReference type="SUPFAM" id="SSF53474">
    <property type="entry name" value="alpha/beta-Hydrolases"/>
    <property type="match status" value="1"/>
</dbReference>
<comment type="caution">
    <text evidence="2">The sequence shown here is derived from an EMBL/GenBank/DDBJ whole genome shotgun (WGS) entry which is preliminary data.</text>
</comment>
<organism evidence="2 3">
    <name type="scientific">Methylocella tundrae</name>
    <dbReference type="NCBI Taxonomy" id="227605"/>
    <lineage>
        <taxon>Bacteria</taxon>
        <taxon>Pseudomonadati</taxon>
        <taxon>Pseudomonadota</taxon>
        <taxon>Alphaproteobacteria</taxon>
        <taxon>Hyphomicrobiales</taxon>
        <taxon>Beijerinckiaceae</taxon>
        <taxon>Methylocella</taxon>
    </lineage>
</organism>
<dbReference type="InterPro" id="IPR029058">
    <property type="entry name" value="AB_hydrolase_fold"/>
</dbReference>
<accession>A0A8B6M8W7</accession>
<gene>
    <name evidence="2" type="ORF">MPC4_360018</name>
</gene>
<dbReference type="PANTHER" id="PTHR43194">
    <property type="entry name" value="HYDROLASE ALPHA/BETA FOLD FAMILY"/>
    <property type="match status" value="1"/>
</dbReference>
<dbReference type="InterPro" id="IPR050228">
    <property type="entry name" value="Carboxylesterase_BioH"/>
</dbReference>
<dbReference type="Gene3D" id="3.40.50.1820">
    <property type="entry name" value="alpha/beta hydrolase"/>
    <property type="match status" value="1"/>
</dbReference>
<dbReference type="EMBL" id="CABFMQ020000094">
    <property type="protein sequence ID" value="VTZ51350.1"/>
    <property type="molecule type" value="Genomic_DNA"/>
</dbReference>
<dbReference type="RefSeq" id="WP_174513179.1">
    <property type="nucleotide sequence ID" value="NZ_CABFMQ020000094.1"/>
</dbReference>
<sequence length="372" mass="40006">MMMDNWKKLSGATVLGLFAGGLTLAGATMAQDLTGPLVLKDQGSFFVGGALEQTDAMTGTPGGFLGYSNSDGIKVDQMYVQFQVPKGSARNIPIVMIHGCCLSAKTWEDTPDGRMGWAEYFVRNHHAVYLPDQSARARSGFDATTINEVRLGLKPVSALPNIFTFGRQSAWDLFRFGPAYPTPWPDEQFPVEALSDFGNQVIPDLNATLPTPNPTYENLANVAIQAGGAVVVGHSESGFFPEEAALTNSSGIKGIISIEGQCPTLNPGQIQTLAKIPTLVMFGDHLTGSTISGTFWPTNLAGCQTFVHQLKSAGGKAKLVQLPQIGLHGNSHMLMQDRNNLQIADYILDWISQNVSQQHGKPMVGKNRDAPD</sequence>
<evidence type="ECO:0000313" key="2">
    <source>
        <dbReference type="EMBL" id="VTZ51350.1"/>
    </source>
</evidence>
<feature type="signal peptide" evidence="1">
    <location>
        <begin position="1"/>
        <end position="30"/>
    </location>
</feature>
<proteinExistence type="predicted"/>
<evidence type="ECO:0008006" key="4">
    <source>
        <dbReference type="Google" id="ProtNLM"/>
    </source>
</evidence>
<evidence type="ECO:0000256" key="1">
    <source>
        <dbReference type="SAM" id="SignalP"/>
    </source>
</evidence>
<keyword evidence="3" id="KW-1185">Reference proteome</keyword>